<dbReference type="EMBL" id="BEZZ01001461">
    <property type="protein sequence ID" value="GCC18819.1"/>
    <property type="molecule type" value="Genomic_DNA"/>
</dbReference>
<gene>
    <name evidence="2" type="ORF">chiPu_0018079</name>
</gene>
<proteinExistence type="predicted"/>
<protein>
    <recommendedName>
        <fullName evidence="1">Metallo-beta-lactamase domain-containing protein</fullName>
    </recommendedName>
</protein>
<reference evidence="2 3" key="1">
    <citation type="journal article" date="2018" name="Nat. Ecol. Evol.">
        <title>Shark genomes provide insights into elasmobranch evolution and the origin of vertebrates.</title>
        <authorList>
            <person name="Hara Y"/>
            <person name="Yamaguchi K"/>
            <person name="Onimaru K"/>
            <person name="Kadota M"/>
            <person name="Koyanagi M"/>
            <person name="Keeley SD"/>
            <person name="Tatsumi K"/>
            <person name="Tanaka K"/>
            <person name="Motone F"/>
            <person name="Kageyama Y"/>
            <person name="Nozu R"/>
            <person name="Adachi N"/>
            <person name="Nishimura O"/>
            <person name="Nakagawa R"/>
            <person name="Tanegashima C"/>
            <person name="Kiyatake I"/>
            <person name="Matsumoto R"/>
            <person name="Murakumo K"/>
            <person name="Nishida K"/>
            <person name="Terakita A"/>
            <person name="Kuratani S"/>
            <person name="Sato K"/>
            <person name="Hyodo S Kuraku.S."/>
        </authorList>
    </citation>
    <scope>NUCLEOTIDE SEQUENCE [LARGE SCALE GENOMIC DNA]</scope>
</reference>
<dbReference type="InterPro" id="IPR050855">
    <property type="entry name" value="NDM-1-like"/>
</dbReference>
<dbReference type="SMART" id="SM00849">
    <property type="entry name" value="Lactamase_B"/>
    <property type="match status" value="1"/>
</dbReference>
<dbReference type="OrthoDB" id="17458at2759"/>
<sequence>MEGTDTGEWFYHQRLADGLYLIRERYFESGNRANMWLLRGSDRDLVVDTGLGLGSLPEYLRRHGLLSGHRPLLAVATHVHFDHAGGLRHFQGGQVAVHRAEAEALARGDQLEAVSWLSPRELRRPPPGAGPGWTARGYRVQAVRAGRLLEHGDLLELGDTQQLRVLHTPGHSRGSVCLHEARRGLLFTGDTLYQGALIDWLPHSDVGHYRRSCRHLLELLDQGQVHTVLPGHFDPFGPDTMRSLASDYLARAGLCHRITASAIGCLANVALRGRHLTR</sequence>
<organism evidence="2 3">
    <name type="scientific">Chiloscyllium punctatum</name>
    <name type="common">Brownbanded bambooshark</name>
    <name type="synonym">Hemiscyllium punctatum</name>
    <dbReference type="NCBI Taxonomy" id="137246"/>
    <lineage>
        <taxon>Eukaryota</taxon>
        <taxon>Metazoa</taxon>
        <taxon>Chordata</taxon>
        <taxon>Craniata</taxon>
        <taxon>Vertebrata</taxon>
        <taxon>Chondrichthyes</taxon>
        <taxon>Elasmobranchii</taxon>
        <taxon>Galeomorphii</taxon>
        <taxon>Galeoidea</taxon>
        <taxon>Orectolobiformes</taxon>
        <taxon>Hemiscylliidae</taxon>
        <taxon>Chiloscyllium</taxon>
    </lineage>
</organism>
<evidence type="ECO:0000259" key="1">
    <source>
        <dbReference type="SMART" id="SM00849"/>
    </source>
</evidence>
<dbReference type="Gene3D" id="3.60.15.10">
    <property type="entry name" value="Ribonuclease Z/Hydroxyacylglutathione hydrolase-like"/>
    <property type="match status" value="1"/>
</dbReference>
<dbReference type="PANTHER" id="PTHR42951:SF4">
    <property type="entry name" value="ACYL-COENZYME A THIOESTERASE MBLAC2"/>
    <property type="match status" value="1"/>
</dbReference>
<dbReference type="Proteomes" id="UP000287033">
    <property type="component" value="Unassembled WGS sequence"/>
</dbReference>
<comment type="caution">
    <text evidence="2">The sequence shown here is derived from an EMBL/GenBank/DDBJ whole genome shotgun (WGS) entry which is preliminary data.</text>
</comment>
<keyword evidence="3" id="KW-1185">Reference proteome</keyword>
<evidence type="ECO:0000313" key="3">
    <source>
        <dbReference type="Proteomes" id="UP000287033"/>
    </source>
</evidence>
<name>A0A401RL22_CHIPU</name>
<dbReference type="InterPro" id="IPR036866">
    <property type="entry name" value="RibonucZ/Hydroxyglut_hydro"/>
</dbReference>
<dbReference type="AlphaFoldDB" id="A0A401RL22"/>
<accession>A0A401RL22</accession>
<dbReference type="OMA" id="VASHTHF"/>
<evidence type="ECO:0000313" key="2">
    <source>
        <dbReference type="EMBL" id="GCC18819.1"/>
    </source>
</evidence>
<dbReference type="PANTHER" id="PTHR42951">
    <property type="entry name" value="METALLO-BETA-LACTAMASE DOMAIN-CONTAINING"/>
    <property type="match status" value="1"/>
</dbReference>
<dbReference type="SUPFAM" id="SSF56281">
    <property type="entry name" value="Metallo-hydrolase/oxidoreductase"/>
    <property type="match status" value="1"/>
</dbReference>
<feature type="domain" description="Metallo-beta-lactamase" evidence="1">
    <location>
        <begin position="32"/>
        <end position="232"/>
    </location>
</feature>
<dbReference type="STRING" id="137246.A0A401RL22"/>
<dbReference type="Pfam" id="PF00753">
    <property type="entry name" value="Lactamase_B"/>
    <property type="match status" value="1"/>
</dbReference>
<dbReference type="InterPro" id="IPR001279">
    <property type="entry name" value="Metallo-B-lactamas"/>
</dbReference>